<protein>
    <submittedName>
        <fullName evidence="2">Uncharacterized protein</fullName>
    </submittedName>
</protein>
<organism evidence="2 3">
    <name type="scientific">Streptomyces similanensis</name>
    <dbReference type="NCBI Taxonomy" id="1274988"/>
    <lineage>
        <taxon>Bacteria</taxon>
        <taxon>Bacillati</taxon>
        <taxon>Actinomycetota</taxon>
        <taxon>Actinomycetes</taxon>
        <taxon>Kitasatosporales</taxon>
        <taxon>Streptomycetaceae</taxon>
        <taxon>Streptomyces</taxon>
    </lineage>
</organism>
<evidence type="ECO:0000313" key="2">
    <source>
        <dbReference type="EMBL" id="GAA5070569.1"/>
    </source>
</evidence>
<dbReference type="EMBL" id="BAABKC010000087">
    <property type="protein sequence ID" value="GAA5070569.1"/>
    <property type="molecule type" value="Genomic_DNA"/>
</dbReference>
<evidence type="ECO:0000256" key="1">
    <source>
        <dbReference type="SAM" id="MobiDB-lite"/>
    </source>
</evidence>
<dbReference type="Proteomes" id="UP001500124">
    <property type="component" value="Unassembled WGS sequence"/>
</dbReference>
<name>A0ABP9L3Y7_9ACTN</name>
<comment type="caution">
    <text evidence="2">The sequence shown here is derived from an EMBL/GenBank/DDBJ whole genome shotgun (WGS) entry which is preliminary data.</text>
</comment>
<accession>A0ABP9L3Y7</accession>
<keyword evidence="3" id="KW-1185">Reference proteome</keyword>
<feature type="region of interest" description="Disordered" evidence="1">
    <location>
        <begin position="254"/>
        <end position="279"/>
    </location>
</feature>
<feature type="compositionally biased region" description="Basic and acidic residues" evidence="1">
    <location>
        <begin position="263"/>
        <end position="279"/>
    </location>
</feature>
<evidence type="ECO:0000313" key="3">
    <source>
        <dbReference type="Proteomes" id="UP001500124"/>
    </source>
</evidence>
<dbReference type="RefSeq" id="WP_345670825.1">
    <property type="nucleotide sequence ID" value="NZ_BAABKC010000087.1"/>
</dbReference>
<proteinExistence type="predicted"/>
<reference evidence="3" key="1">
    <citation type="journal article" date="2019" name="Int. J. Syst. Evol. Microbiol.">
        <title>The Global Catalogue of Microorganisms (GCM) 10K type strain sequencing project: providing services to taxonomists for standard genome sequencing and annotation.</title>
        <authorList>
            <consortium name="The Broad Institute Genomics Platform"/>
            <consortium name="The Broad Institute Genome Sequencing Center for Infectious Disease"/>
            <person name="Wu L."/>
            <person name="Ma J."/>
        </authorList>
    </citation>
    <scope>NUCLEOTIDE SEQUENCE [LARGE SCALE GENOMIC DNA]</scope>
    <source>
        <strain evidence="3">JCM 18410</strain>
    </source>
</reference>
<gene>
    <name evidence="2" type="ORF">GCM10023336_55820</name>
</gene>
<sequence length="279" mass="30089">MTTAPQPTPSPTTTRPFSISDIARAAARVLGDSWAAGKSNWETAGYLRGPFHTQFVLETDERQPDEGGDLRLTYTPHPADRFTTAPVLPDEVAEDEEGVHFEHASPVDGIDSLAELTAATIRAITTPALPEPYNPAPGSEYPFSVSDIARAAAHQLGDGWSAESGPWGVTGTVSGPYNAKFTMAVDYDNDLCISWDRFVGDGFPEHPELPESVCDYDDGVYLELAAACDGLEYLADRSAAAIRAVTGYNPDDYDFESSASRQHHADTGRYLRKGEAESA</sequence>